<protein>
    <recommendedName>
        <fullName evidence="3">TROVE domain-containing protein</fullName>
    </recommendedName>
</protein>
<organism evidence="1 2">
    <name type="scientific">Trichormus variabilis NIES-23</name>
    <dbReference type="NCBI Taxonomy" id="1973479"/>
    <lineage>
        <taxon>Bacteria</taxon>
        <taxon>Bacillati</taxon>
        <taxon>Cyanobacteriota</taxon>
        <taxon>Cyanophyceae</taxon>
        <taxon>Nostocales</taxon>
        <taxon>Nostocaceae</taxon>
        <taxon>Trichormus</taxon>
    </lineage>
</organism>
<dbReference type="Proteomes" id="UP000217507">
    <property type="component" value="Chromosome"/>
</dbReference>
<reference evidence="1 2" key="1">
    <citation type="submission" date="2017-06" db="EMBL/GenBank/DDBJ databases">
        <title>Genome sequencing of cyanobaciteial culture collection at National Institute for Environmental Studies (NIES).</title>
        <authorList>
            <person name="Hirose Y."/>
            <person name="Shimura Y."/>
            <person name="Fujisawa T."/>
            <person name="Nakamura Y."/>
            <person name="Kawachi M."/>
        </authorList>
    </citation>
    <scope>NUCLEOTIDE SEQUENCE [LARGE SCALE GENOMIC DNA]</scope>
    <source>
        <strain evidence="1 2">NIES-23</strain>
    </source>
</reference>
<sequence>MTNLNTNRVEQVAREDLVMFINACLACTGQKEFYDDAYGQRVSIDFLHDYILGNYRLLYARTLAAGINHFNQAQIILKLLATGKDTIPEHRQEEGALIAHALNALPPQRAWGVLQQLRQRKINNRRSRAIARDYLSMRRDMSFDAVKYRAKVRAIATHAHLKLQGELGTFLFHNWKQKSYSTELFEQFRQAHYSAEAIYNLPFTIAEGFAVKHKVPRDVFLSRIQQQMTLGEKLRLQGAAERNETDINIDFGRLPLTKLALYILSLPWDIRQQQRDILHQALERSAHLALKKAPLKLGKVAAVLDCSYSSSGSSEKRRRPLGIAMAAHYLLQAAAQEYQAFWTVPVEDSLQVNARGQTDLATPLLAALGTGAELIIIISDGCENDPPNGAAEVLRIYRTKLDPRGQTSIIHCNPVFNSDDFSLRTLSPAVPTVGLRDAEDLPTMLNFARFAEGSAPLSELETYLAQRVEQFLTASSLTGTSFRVGC</sequence>
<evidence type="ECO:0000313" key="2">
    <source>
        <dbReference type="Proteomes" id="UP000217507"/>
    </source>
</evidence>
<proteinExistence type="predicted"/>
<accession>A0A1Z4KFM2</accession>
<dbReference type="EMBL" id="AP018216">
    <property type="protein sequence ID" value="BAY67752.1"/>
    <property type="molecule type" value="Genomic_DNA"/>
</dbReference>
<name>A0A1Z4KFM2_ANAVA</name>
<evidence type="ECO:0000313" key="1">
    <source>
        <dbReference type="EMBL" id="BAY67752.1"/>
    </source>
</evidence>
<dbReference type="AlphaFoldDB" id="A0A1Z4KFM2"/>
<gene>
    <name evidence="1" type="ORF">NIES23_05340</name>
</gene>
<evidence type="ECO:0008006" key="3">
    <source>
        <dbReference type="Google" id="ProtNLM"/>
    </source>
</evidence>